<reference evidence="9" key="2">
    <citation type="submission" date="2025-09" db="UniProtKB">
        <authorList>
            <consortium name="Ensembl"/>
        </authorList>
    </citation>
    <scope>IDENTIFICATION</scope>
</reference>
<evidence type="ECO:0000313" key="9">
    <source>
        <dbReference type="Ensembl" id="ENSXCOP00000019748.1"/>
    </source>
</evidence>
<organism evidence="9 10">
    <name type="scientific">Xiphophorus couchianus</name>
    <name type="common">Monterrey platyfish</name>
    <dbReference type="NCBI Taxonomy" id="32473"/>
    <lineage>
        <taxon>Eukaryota</taxon>
        <taxon>Metazoa</taxon>
        <taxon>Chordata</taxon>
        <taxon>Craniata</taxon>
        <taxon>Vertebrata</taxon>
        <taxon>Euteleostomi</taxon>
        <taxon>Actinopterygii</taxon>
        <taxon>Neopterygii</taxon>
        <taxon>Teleostei</taxon>
        <taxon>Neoteleostei</taxon>
        <taxon>Acanthomorphata</taxon>
        <taxon>Ovalentaria</taxon>
        <taxon>Atherinomorphae</taxon>
        <taxon>Cyprinodontiformes</taxon>
        <taxon>Poeciliidae</taxon>
        <taxon>Poeciliinae</taxon>
        <taxon>Xiphophorus</taxon>
    </lineage>
</organism>
<evidence type="ECO:0000256" key="6">
    <source>
        <dbReference type="ARBA" id="ARBA00022833"/>
    </source>
</evidence>
<dbReference type="Pfam" id="PF01363">
    <property type="entry name" value="FYVE"/>
    <property type="match status" value="1"/>
</dbReference>
<dbReference type="GeneTree" id="ENSGT00940000156334"/>
<evidence type="ECO:0000256" key="4">
    <source>
        <dbReference type="ARBA" id="ARBA00022723"/>
    </source>
</evidence>
<keyword evidence="6" id="KW-0862">Zinc</keyword>
<sequence>QAEAKQHRSVPEGGDAHEAVQETPIWIPDLRATMCMICTCEFTLTWRRHHCRACGKVCVVCQACSTNKYYLEYLKNQPARVCDHCFAKLQENSEFFHNNQQLEKRDVCFLCGYTWLILEMNFSSICLFSRQKFSLWWPF</sequence>
<dbReference type="PANTHER" id="PTHR12673:SF12">
    <property type="entry name" value="FYVE, RHOGEF AND PH DOMAIN-CONTAINING PROTEIN 6"/>
    <property type="match status" value="1"/>
</dbReference>
<dbReference type="InterPro" id="IPR017455">
    <property type="entry name" value="Znf_FYVE-rel"/>
</dbReference>
<keyword evidence="2" id="KW-0963">Cytoplasm</keyword>
<dbReference type="Proteomes" id="UP000261380">
    <property type="component" value="Unplaced"/>
</dbReference>
<dbReference type="PANTHER" id="PTHR12673">
    <property type="entry name" value="FACIOGENITAL DYSPLASIA PROTEIN"/>
    <property type="match status" value="1"/>
</dbReference>
<dbReference type="SUPFAM" id="SSF57903">
    <property type="entry name" value="FYVE/PHD zinc finger"/>
    <property type="match status" value="1"/>
</dbReference>
<evidence type="ECO:0000256" key="3">
    <source>
        <dbReference type="ARBA" id="ARBA00022658"/>
    </source>
</evidence>
<keyword evidence="5 7" id="KW-0863">Zinc-finger</keyword>
<comment type="subcellular location">
    <subcellularLocation>
        <location evidence="1">Cytoplasm</location>
    </subcellularLocation>
</comment>
<accession>A0A3B5M6B0</accession>
<dbReference type="PROSITE" id="PS50178">
    <property type="entry name" value="ZF_FYVE"/>
    <property type="match status" value="1"/>
</dbReference>
<name>A0A3B5M6B0_9TELE</name>
<keyword evidence="10" id="KW-1185">Reference proteome</keyword>
<proteinExistence type="predicted"/>
<dbReference type="GO" id="GO:0005085">
    <property type="term" value="F:guanyl-nucleotide exchange factor activity"/>
    <property type="evidence" value="ECO:0007669"/>
    <property type="project" value="UniProtKB-KW"/>
</dbReference>
<dbReference type="Gene3D" id="3.30.40.10">
    <property type="entry name" value="Zinc/RING finger domain, C3HC4 (zinc finger)"/>
    <property type="match status" value="1"/>
</dbReference>
<feature type="domain" description="FYVE-type" evidence="8">
    <location>
        <begin position="29"/>
        <end position="90"/>
    </location>
</feature>
<evidence type="ECO:0000313" key="10">
    <source>
        <dbReference type="Proteomes" id="UP000261380"/>
    </source>
</evidence>
<dbReference type="Ensembl" id="ENSXCOT00000019994.1">
    <property type="protein sequence ID" value="ENSXCOP00000019748.1"/>
    <property type="gene ID" value="ENSXCOG00000014826.1"/>
</dbReference>
<evidence type="ECO:0000256" key="2">
    <source>
        <dbReference type="ARBA" id="ARBA00022490"/>
    </source>
</evidence>
<evidence type="ECO:0000259" key="8">
    <source>
        <dbReference type="PROSITE" id="PS50178"/>
    </source>
</evidence>
<dbReference type="SMART" id="SM00064">
    <property type="entry name" value="FYVE"/>
    <property type="match status" value="1"/>
</dbReference>
<keyword evidence="4" id="KW-0479">Metal-binding</keyword>
<protein>
    <submittedName>
        <fullName evidence="9">FYVE, RhoGEF and PH domain containing 6</fullName>
    </submittedName>
</protein>
<dbReference type="InterPro" id="IPR051092">
    <property type="entry name" value="FYVE_RhoGEF_PH"/>
</dbReference>
<dbReference type="AlphaFoldDB" id="A0A3B5M6B0"/>
<evidence type="ECO:0000256" key="7">
    <source>
        <dbReference type="PROSITE-ProRule" id="PRU00091"/>
    </source>
</evidence>
<dbReference type="InterPro" id="IPR013083">
    <property type="entry name" value="Znf_RING/FYVE/PHD"/>
</dbReference>
<dbReference type="GO" id="GO:0005737">
    <property type="term" value="C:cytoplasm"/>
    <property type="evidence" value="ECO:0007669"/>
    <property type="project" value="UniProtKB-SubCell"/>
</dbReference>
<dbReference type="GO" id="GO:0008270">
    <property type="term" value="F:zinc ion binding"/>
    <property type="evidence" value="ECO:0007669"/>
    <property type="project" value="UniProtKB-KW"/>
</dbReference>
<dbReference type="InterPro" id="IPR000306">
    <property type="entry name" value="Znf_FYVE"/>
</dbReference>
<evidence type="ECO:0000256" key="5">
    <source>
        <dbReference type="ARBA" id="ARBA00022771"/>
    </source>
</evidence>
<keyword evidence="3" id="KW-0344">Guanine-nucleotide releasing factor</keyword>
<reference evidence="9" key="1">
    <citation type="submission" date="2025-08" db="UniProtKB">
        <authorList>
            <consortium name="Ensembl"/>
        </authorList>
    </citation>
    <scope>IDENTIFICATION</scope>
</reference>
<evidence type="ECO:0000256" key="1">
    <source>
        <dbReference type="ARBA" id="ARBA00004496"/>
    </source>
</evidence>
<dbReference type="InterPro" id="IPR011011">
    <property type="entry name" value="Znf_FYVE_PHD"/>
</dbReference>